<dbReference type="RefSeq" id="WP_345823550.1">
    <property type="nucleotide sequence ID" value="NZ_JBDIML010000001.1"/>
</dbReference>
<dbReference type="EMBL" id="JBDIML010000001">
    <property type="protein sequence ID" value="MEN2766092.1"/>
    <property type="molecule type" value="Genomic_DNA"/>
</dbReference>
<keyword evidence="1" id="KW-0812">Transmembrane</keyword>
<reference evidence="2 3" key="1">
    <citation type="submission" date="2024-05" db="EMBL/GenBank/DDBJ databases">
        <authorList>
            <person name="Haq I."/>
            <person name="Ullah Z."/>
            <person name="Ahmad R."/>
            <person name="Li M."/>
            <person name="Tong Y."/>
        </authorList>
    </citation>
    <scope>NUCLEOTIDE SEQUENCE [LARGE SCALE GENOMIC DNA]</scope>
    <source>
        <strain evidence="2 3">16A2E</strain>
    </source>
</reference>
<organism evidence="2 3">
    <name type="scientific">Ornithinibacillus xuwenensis</name>
    <dbReference type="NCBI Taxonomy" id="3144668"/>
    <lineage>
        <taxon>Bacteria</taxon>
        <taxon>Bacillati</taxon>
        <taxon>Bacillota</taxon>
        <taxon>Bacilli</taxon>
        <taxon>Bacillales</taxon>
        <taxon>Bacillaceae</taxon>
        <taxon>Ornithinibacillus</taxon>
    </lineage>
</organism>
<keyword evidence="1" id="KW-1133">Transmembrane helix</keyword>
<evidence type="ECO:0000256" key="1">
    <source>
        <dbReference type="SAM" id="Phobius"/>
    </source>
</evidence>
<feature type="transmembrane region" description="Helical" evidence="1">
    <location>
        <begin position="32"/>
        <end position="55"/>
    </location>
</feature>
<comment type="caution">
    <text evidence="2">The sequence shown here is derived from an EMBL/GenBank/DDBJ whole genome shotgun (WGS) entry which is preliminary data.</text>
</comment>
<accession>A0ABU9XGW7</accession>
<protein>
    <recommendedName>
        <fullName evidence="4">Permease</fullName>
    </recommendedName>
</protein>
<gene>
    <name evidence="2" type="ORF">ABC228_02755</name>
</gene>
<keyword evidence="1" id="KW-0472">Membrane</keyword>
<proteinExistence type="predicted"/>
<sequence length="126" mass="14244">MVLRKFFGFVFTTLLIGSFLNYYIVITEDIDNLFSTFGIILTATFPFILLIGVPVSVFSDYRTKNLNGKQRYTKAFLTHIILGLIAGVVISYFLESKFLIVVTLLAAFIFWLGDEILRGIVKGTND</sequence>
<feature type="transmembrane region" description="Helical" evidence="1">
    <location>
        <begin position="76"/>
        <end position="94"/>
    </location>
</feature>
<dbReference type="Proteomes" id="UP001444625">
    <property type="component" value="Unassembled WGS sequence"/>
</dbReference>
<feature type="transmembrane region" description="Helical" evidence="1">
    <location>
        <begin position="100"/>
        <end position="121"/>
    </location>
</feature>
<evidence type="ECO:0008006" key="4">
    <source>
        <dbReference type="Google" id="ProtNLM"/>
    </source>
</evidence>
<evidence type="ECO:0000313" key="2">
    <source>
        <dbReference type="EMBL" id="MEN2766092.1"/>
    </source>
</evidence>
<evidence type="ECO:0000313" key="3">
    <source>
        <dbReference type="Proteomes" id="UP001444625"/>
    </source>
</evidence>
<feature type="transmembrane region" description="Helical" evidence="1">
    <location>
        <begin position="7"/>
        <end position="26"/>
    </location>
</feature>
<name>A0ABU9XGW7_9BACI</name>
<keyword evidence="3" id="KW-1185">Reference proteome</keyword>